<sequence length="493" mass="54458">MASPVGPLQAFLQCRVCPNPGLLEKEFQEIKERAWAFRQQAGYSTDAGAARDNIKKNRYKDILPYDQTRVVLTLVTEEGQGDYINANFIKGAGTQRCYIATQGPLPHTLLDFWRMVWQYRVKVIIMACREVEMGRKKCERYWPLENEPLQLGPFCITQTQEQQLNPDIMTRFLCITFQKESRRVTHAQYLAWPDRGIPDSCGPLLALVERMRSEQGADPSPLCVHCSAGCGRTGVICAAELVRDLLVQRRIPPNFSLFDLVLEIRKQRPAAVQTLEQYEFLHRTVAEMFQGALADDPTGYENLKENQLPLYDDAVAIRHPPAPPRIHVLRSISVPAEPSPPEQPPKMNDTYAVVNKVRGRGAAPARPPPALESSAFQASCSLPGSPVRRSSPAPEYAQLSPLPAAGDSSPRGCPSPACGALPSHGLNPLGFNSSPAWRGSGPTQPASTEDYEDLSNEGPQRGSSPAPPPALGFNFRVGKPRGPRPPPAEWTRL</sequence>
<dbReference type="SMART" id="SM00404">
    <property type="entry name" value="PTPc_motif"/>
    <property type="match status" value="1"/>
</dbReference>
<evidence type="ECO:0000259" key="10">
    <source>
        <dbReference type="PROSITE" id="PS50056"/>
    </source>
</evidence>
<evidence type="ECO:0000313" key="12">
    <source>
        <dbReference type="Proteomes" id="UP000050525"/>
    </source>
</evidence>
<reference evidence="11 12" key="1">
    <citation type="journal article" date="2012" name="Genome Biol.">
        <title>Sequencing three crocodilian genomes to illuminate the evolution of archosaurs and amniotes.</title>
        <authorList>
            <person name="St John J.A."/>
            <person name="Braun E.L."/>
            <person name="Isberg S.R."/>
            <person name="Miles L.G."/>
            <person name="Chong A.Y."/>
            <person name="Gongora J."/>
            <person name="Dalzell P."/>
            <person name="Moran C."/>
            <person name="Bed'hom B."/>
            <person name="Abzhanov A."/>
            <person name="Burgess S.C."/>
            <person name="Cooksey A.M."/>
            <person name="Castoe T.A."/>
            <person name="Crawford N.G."/>
            <person name="Densmore L.D."/>
            <person name="Drew J.C."/>
            <person name="Edwards S.V."/>
            <person name="Faircloth B.C."/>
            <person name="Fujita M.K."/>
            <person name="Greenwold M.J."/>
            <person name="Hoffmann F.G."/>
            <person name="Howard J.M."/>
            <person name="Iguchi T."/>
            <person name="Janes D.E."/>
            <person name="Khan S.Y."/>
            <person name="Kohno S."/>
            <person name="de Koning A.J."/>
            <person name="Lance S.L."/>
            <person name="McCarthy F.M."/>
            <person name="McCormack J.E."/>
            <person name="Merchant M.E."/>
            <person name="Peterson D.G."/>
            <person name="Pollock D.D."/>
            <person name="Pourmand N."/>
            <person name="Raney B.J."/>
            <person name="Roessler K.A."/>
            <person name="Sanford J.R."/>
            <person name="Sawyer R.H."/>
            <person name="Schmidt C.J."/>
            <person name="Triplett E.W."/>
            <person name="Tuberville T.D."/>
            <person name="Venegas-Anaya M."/>
            <person name="Howard J.T."/>
            <person name="Jarvis E.D."/>
            <person name="Guillette L.J.Jr."/>
            <person name="Glenn T.C."/>
            <person name="Green R.E."/>
            <person name="Ray D.A."/>
        </authorList>
    </citation>
    <scope>NUCLEOTIDE SEQUENCE [LARGE SCALE GENOMIC DNA]</scope>
    <source>
        <strain evidence="11">KSC_2009_1</strain>
    </source>
</reference>
<accession>A0A151N288</accession>
<dbReference type="SMART" id="SM00194">
    <property type="entry name" value="PTPc"/>
    <property type="match status" value="1"/>
</dbReference>
<feature type="compositionally biased region" description="Pro residues" evidence="8">
    <location>
        <begin position="483"/>
        <end position="493"/>
    </location>
</feature>
<dbReference type="AlphaFoldDB" id="A0A151N288"/>
<dbReference type="InterPro" id="IPR003595">
    <property type="entry name" value="Tyr_Pase_cat"/>
</dbReference>
<dbReference type="PROSITE" id="PS50055">
    <property type="entry name" value="TYR_PHOSPHATASE_PTP"/>
    <property type="match status" value="1"/>
</dbReference>
<dbReference type="InterPro" id="IPR000242">
    <property type="entry name" value="PTP_cat"/>
</dbReference>
<dbReference type="InterPro" id="IPR047170">
    <property type="entry name" value="PTN12/18/22"/>
</dbReference>
<dbReference type="Proteomes" id="UP000050525">
    <property type="component" value="Unassembled WGS sequence"/>
</dbReference>
<comment type="subcellular location">
    <subcellularLocation>
        <location evidence="1">Cytoplasm</location>
    </subcellularLocation>
</comment>
<comment type="similarity">
    <text evidence="7">Belongs to the protein-tyrosine phosphatase family. Non-receptor class 4 subfamily.</text>
</comment>
<evidence type="ECO:0000256" key="6">
    <source>
        <dbReference type="ARBA" id="ARBA00022912"/>
    </source>
</evidence>
<keyword evidence="12" id="KW-1185">Reference proteome</keyword>
<dbReference type="FunFam" id="3.90.190.10:FF:000045">
    <property type="entry name" value="Tyrosine-protein phosphatase non-receptor type 12"/>
    <property type="match status" value="1"/>
</dbReference>
<keyword evidence="4" id="KW-0597">Phosphoprotein</keyword>
<keyword evidence="5" id="KW-0378">Hydrolase</keyword>
<evidence type="ECO:0000256" key="8">
    <source>
        <dbReference type="SAM" id="MobiDB-lite"/>
    </source>
</evidence>
<feature type="domain" description="Tyrosine specific protein phosphatases" evidence="10">
    <location>
        <begin position="205"/>
        <end position="279"/>
    </location>
</feature>
<keyword evidence="3" id="KW-0963">Cytoplasm</keyword>
<dbReference type="PROSITE" id="PS00383">
    <property type="entry name" value="TYR_PHOSPHATASE_1"/>
    <property type="match status" value="1"/>
</dbReference>
<evidence type="ECO:0000256" key="2">
    <source>
        <dbReference type="ARBA" id="ARBA00013064"/>
    </source>
</evidence>
<dbReference type="Gene3D" id="3.90.190.10">
    <property type="entry name" value="Protein tyrosine phosphatase superfamily"/>
    <property type="match status" value="1"/>
</dbReference>
<keyword evidence="6" id="KW-0904">Protein phosphatase</keyword>
<dbReference type="PhylomeDB" id="A0A151N288"/>
<dbReference type="PANTHER" id="PTHR45983:SF4">
    <property type="entry name" value="TYROSINE-PROTEIN PHOSPHATASE NON-RECEPTOR TYPE 18"/>
    <property type="match status" value="1"/>
</dbReference>
<dbReference type="OrthoDB" id="10253954at2759"/>
<dbReference type="InterPro" id="IPR029021">
    <property type="entry name" value="Prot-tyrosine_phosphatase-like"/>
</dbReference>
<evidence type="ECO:0000256" key="5">
    <source>
        <dbReference type="ARBA" id="ARBA00022801"/>
    </source>
</evidence>
<dbReference type="InterPro" id="IPR000387">
    <property type="entry name" value="Tyr_Pase_dom"/>
</dbReference>
<dbReference type="EC" id="3.1.3.48" evidence="2"/>
<dbReference type="GO" id="GO:0005634">
    <property type="term" value="C:nucleus"/>
    <property type="evidence" value="ECO:0007669"/>
    <property type="project" value="TreeGrafter"/>
</dbReference>
<comment type="caution">
    <text evidence="11">The sequence shown here is derived from an EMBL/GenBank/DDBJ whole genome shotgun (WGS) entry which is preliminary data.</text>
</comment>
<dbReference type="KEGG" id="amj:102562370"/>
<proteinExistence type="inferred from homology"/>
<evidence type="ECO:0000256" key="3">
    <source>
        <dbReference type="ARBA" id="ARBA00022490"/>
    </source>
</evidence>
<dbReference type="PRINTS" id="PR00700">
    <property type="entry name" value="PRTYPHPHTASE"/>
</dbReference>
<organism evidence="11 12">
    <name type="scientific">Alligator mississippiensis</name>
    <name type="common">American alligator</name>
    <dbReference type="NCBI Taxonomy" id="8496"/>
    <lineage>
        <taxon>Eukaryota</taxon>
        <taxon>Metazoa</taxon>
        <taxon>Chordata</taxon>
        <taxon>Craniata</taxon>
        <taxon>Vertebrata</taxon>
        <taxon>Euteleostomi</taxon>
        <taxon>Archelosauria</taxon>
        <taxon>Archosauria</taxon>
        <taxon>Crocodylia</taxon>
        <taxon>Alligatoridae</taxon>
        <taxon>Alligatorinae</taxon>
        <taxon>Alligator</taxon>
    </lineage>
</organism>
<dbReference type="GeneID" id="102562370"/>
<dbReference type="PANTHER" id="PTHR45983">
    <property type="entry name" value="TYROSINE PHOSPHATSE N18, PUTATIVE-RELATED"/>
    <property type="match status" value="1"/>
</dbReference>
<evidence type="ECO:0000256" key="1">
    <source>
        <dbReference type="ARBA" id="ARBA00004496"/>
    </source>
</evidence>
<dbReference type="eggNOG" id="KOG0789">
    <property type="taxonomic scope" value="Eukaryota"/>
</dbReference>
<dbReference type="STRING" id="8496.A0A151N288"/>
<feature type="compositionally biased region" description="Polar residues" evidence="8">
    <location>
        <begin position="430"/>
        <end position="447"/>
    </location>
</feature>
<dbReference type="SUPFAM" id="SSF52799">
    <property type="entry name" value="(Phosphotyrosine protein) phosphatases II"/>
    <property type="match status" value="1"/>
</dbReference>
<evidence type="ECO:0000256" key="4">
    <source>
        <dbReference type="ARBA" id="ARBA00022553"/>
    </source>
</evidence>
<dbReference type="GO" id="GO:0005737">
    <property type="term" value="C:cytoplasm"/>
    <property type="evidence" value="ECO:0007669"/>
    <property type="project" value="UniProtKB-SubCell"/>
</dbReference>
<dbReference type="PROSITE" id="PS50056">
    <property type="entry name" value="TYR_PHOSPHATASE_2"/>
    <property type="match status" value="1"/>
</dbReference>
<evidence type="ECO:0000313" key="11">
    <source>
        <dbReference type="EMBL" id="KYO30868.1"/>
    </source>
</evidence>
<dbReference type="InterPro" id="IPR016130">
    <property type="entry name" value="Tyr_Pase_AS"/>
</dbReference>
<feature type="domain" description="Tyrosine-protein phosphatase" evidence="9">
    <location>
        <begin position="23"/>
        <end position="288"/>
    </location>
</feature>
<evidence type="ECO:0000259" key="9">
    <source>
        <dbReference type="PROSITE" id="PS50055"/>
    </source>
</evidence>
<dbReference type="CTD" id="26469"/>
<name>A0A151N288_ALLMI</name>
<gene>
    <name evidence="11" type="primary">PTPN18</name>
    <name evidence="11" type="ORF">Y1Q_0017751</name>
</gene>
<evidence type="ECO:0000256" key="7">
    <source>
        <dbReference type="ARBA" id="ARBA00034734"/>
    </source>
</evidence>
<dbReference type="EMBL" id="AKHW03004142">
    <property type="protein sequence ID" value="KYO30868.1"/>
    <property type="molecule type" value="Genomic_DNA"/>
</dbReference>
<protein>
    <recommendedName>
        <fullName evidence="2">protein-tyrosine-phosphatase</fullName>
        <ecNumber evidence="2">3.1.3.48</ecNumber>
    </recommendedName>
</protein>
<dbReference type="RefSeq" id="XP_014453329.1">
    <property type="nucleotide sequence ID" value="XM_014597843.3"/>
</dbReference>
<dbReference type="GO" id="GO:0004726">
    <property type="term" value="F:non-membrane spanning protein tyrosine phosphatase activity"/>
    <property type="evidence" value="ECO:0007669"/>
    <property type="project" value="InterPro"/>
</dbReference>
<feature type="region of interest" description="Disordered" evidence="8">
    <location>
        <begin position="360"/>
        <end position="493"/>
    </location>
</feature>
<dbReference type="Pfam" id="PF00102">
    <property type="entry name" value="Y_phosphatase"/>
    <property type="match status" value="1"/>
</dbReference>